<evidence type="ECO:0000256" key="5">
    <source>
        <dbReference type="ARBA" id="ARBA00022989"/>
    </source>
</evidence>
<feature type="transmembrane region" description="Helical" evidence="7">
    <location>
        <begin position="81"/>
        <end position="102"/>
    </location>
</feature>
<dbReference type="InterPro" id="IPR023408">
    <property type="entry name" value="MscS_beta-dom_sf"/>
</dbReference>
<evidence type="ECO:0000259" key="9">
    <source>
        <dbReference type="Pfam" id="PF21082"/>
    </source>
</evidence>
<evidence type="ECO:0000256" key="2">
    <source>
        <dbReference type="ARBA" id="ARBA00008017"/>
    </source>
</evidence>
<dbReference type="AlphaFoldDB" id="A0AB39USY1"/>
<dbReference type="Pfam" id="PF21082">
    <property type="entry name" value="MS_channel_3rd"/>
    <property type="match status" value="1"/>
</dbReference>
<protein>
    <submittedName>
        <fullName evidence="10">Mechanosensitive ion channel domain-containing protein</fullName>
    </submittedName>
</protein>
<dbReference type="Gene3D" id="2.30.30.60">
    <property type="match status" value="1"/>
</dbReference>
<dbReference type="InterPro" id="IPR006685">
    <property type="entry name" value="MscS_channel_2nd"/>
</dbReference>
<gene>
    <name evidence="10" type="ORF">AAIA72_10035</name>
</gene>
<dbReference type="GO" id="GO:0005886">
    <property type="term" value="C:plasma membrane"/>
    <property type="evidence" value="ECO:0007669"/>
    <property type="project" value="UniProtKB-SubCell"/>
</dbReference>
<keyword evidence="6 7" id="KW-0472">Membrane</keyword>
<dbReference type="Pfam" id="PF00924">
    <property type="entry name" value="MS_channel_2nd"/>
    <property type="match status" value="1"/>
</dbReference>
<evidence type="ECO:0000256" key="6">
    <source>
        <dbReference type="ARBA" id="ARBA00023136"/>
    </source>
</evidence>
<feature type="transmembrane region" description="Helical" evidence="7">
    <location>
        <begin position="108"/>
        <end position="132"/>
    </location>
</feature>
<dbReference type="Gene3D" id="1.10.287.1260">
    <property type="match status" value="1"/>
</dbReference>
<dbReference type="PANTHER" id="PTHR30347:SF1">
    <property type="entry name" value="MECHANOSENSITIVE CHANNEL MSCK"/>
    <property type="match status" value="1"/>
</dbReference>
<dbReference type="PANTHER" id="PTHR30347">
    <property type="entry name" value="POTASSIUM CHANNEL RELATED"/>
    <property type="match status" value="1"/>
</dbReference>
<organism evidence="10">
    <name type="scientific">Thermohahella caldifontis</name>
    <dbReference type="NCBI Taxonomy" id="3142973"/>
    <lineage>
        <taxon>Bacteria</taxon>
        <taxon>Pseudomonadati</taxon>
        <taxon>Pseudomonadota</taxon>
        <taxon>Gammaproteobacteria</taxon>
        <taxon>Oceanospirillales</taxon>
        <taxon>Hahellaceae</taxon>
        <taxon>Thermohahella</taxon>
    </lineage>
</organism>
<comment type="similarity">
    <text evidence="2">Belongs to the MscS (TC 1.A.23) family.</text>
</comment>
<dbReference type="SUPFAM" id="SSF82861">
    <property type="entry name" value="Mechanosensitive channel protein MscS (YggB), transmembrane region"/>
    <property type="match status" value="1"/>
</dbReference>
<name>A0AB39USY1_9GAMM</name>
<dbReference type="InterPro" id="IPR011014">
    <property type="entry name" value="MscS_channel_TM-2"/>
</dbReference>
<evidence type="ECO:0000256" key="1">
    <source>
        <dbReference type="ARBA" id="ARBA00004651"/>
    </source>
</evidence>
<evidence type="ECO:0000259" key="8">
    <source>
        <dbReference type="Pfam" id="PF00924"/>
    </source>
</evidence>
<dbReference type="InterPro" id="IPR011066">
    <property type="entry name" value="MscS_channel_C_sf"/>
</dbReference>
<proteinExistence type="inferred from homology"/>
<comment type="subcellular location">
    <subcellularLocation>
        <location evidence="1">Cell membrane</location>
        <topology evidence="1">Multi-pass membrane protein</topology>
    </subcellularLocation>
</comment>
<evidence type="ECO:0000256" key="4">
    <source>
        <dbReference type="ARBA" id="ARBA00022692"/>
    </source>
</evidence>
<evidence type="ECO:0000313" key="10">
    <source>
        <dbReference type="EMBL" id="XDT71145.1"/>
    </source>
</evidence>
<dbReference type="GO" id="GO:0008381">
    <property type="term" value="F:mechanosensitive monoatomic ion channel activity"/>
    <property type="evidence" value="ECO:0007669"/>
    <property type="project" value="UniProtKB-ARBA"/>
</dbReference>
<dbReference type="InterPro" id="IPR049278">
    <property type="entry name" value="MS_channel_C"/>
</dbReference>
<evidence type="ECO:0000256" key="7">
    <source>
        <dbReference type="SAM" id="Phobius"/>
    </source>
</evidence>
<dbReference type="InterPro" id="IPR052702">
    <property type="entry name" value="MscS-like_channel"/>
</dbReference>
<dbReference type="EMBL" id="CP154858">
    <property type="protein sequence ID" value="XDT71145.1"/>
    <property type="molecule type" value="Genomic_DNA"/>
</dbReference>
<dbReference type="SUPFAM" id="SSF82689">
    <property type="entry name" value="Mechanosensitive channel protein MscS (YggB), C-terminal domain"/>
    <property type="match status" value="1"/>
</dbReference>
<feature type="domain" description="Mechanosensitive ion channel MscS C-terminal" evidence="9">
    <location>
        <begin position="196"/>
        <end position="281"/>
    </location>
</feature>
<feature type="transmembrane region" description="Helical" evidence="7">
    <location>
        <begin position="33"/>
        <end position="53"/>
    </location>
</feature>
<dbReference type="Gene3D" id="3.30.70.100">
    <property type="match status" value="1"/>
</dbReference>
<dbReference type="KEGG" id="tcd:AAIA72_10035"/>
<dbReference type="SUPFAM" id="SSF50182">
    <property type="entry name" value="Sm-like ribonucleoproteins"/>
    <property type="match status" value="1"/>
</dbReference>
<keyword evidence="4 7" id="KW-0812">Transmembrane</keyword>
<dbReference type="InterPro" id="IPR010920">
    <property type="entry name" value="LSM_dom_sf"/>
</dbReference>
<keyword evidence="3" id="KW-1003">Cell membrane</keyword>
<evidence type="ECO:0000256" key="3">
    <source>
        <dbReference type="ARBA" id="ARBA00022475"/>
    </source>
</evidence>
<reference evidence="10" key="1">
    <citation type="submission" date="2024-05" db="EMBL/GenBank/DDBJ databases">
        <title>Genome sequencing of novel strain.</title>
        <authorList>
            <person name="Ganbat D."/>
            <person name="Ganbat S."/>
            <person name="Lee S.-J."/>
        </authorList>
    </citation>
    <scope>NUCLEOTIDE SEQUENCE</scope>
    <source>
        <strain evidence="10">SMD15-11</strain>
    </source>
</reference>
<dbReference type="RefSeq" id="WP_369600184.1">
    <property type="nucleotide sequence ID" value="NZ_CP154858.1"/>
</dbReference>
<keyword evidence="5 7" id="KW-1133">Transmembrane helix</keyword>
<feature type="domain" description="Mechanosensitive ion channel MscS" evidence="8">
    <location>
        <begin position="119"/>
        <end position="186"/>
    </location>
</feature>
<accession>A0AB39USY1</accession>
<sequence length="307" mass="34333">MNEALDSLKALGLWLLEWGGRDWFTIGDTPVNLFRLIGLIIILTVVWYIARLLENSLTRVARRSDAGASSGFYALARLARYAVWIVGSLIGLNYMGFSLASLSLLGGAIGVGIGFGLQNIFSNFISGIILLLDRSLKIGDFVQLESGVMGKVQEIGMRYTRITTNDLVDIIVPNSEFINGRVINWSYDESVCRLHIPFGVAYGSDKDQVKEAAIAAARKVKGTIEHDRRPIDVWLVNFGESSLDFELVVWVEPEAMYSVNRTRARYLWAIEDELRARNIEIPFPQRDLHIRSSVAVPVGRPGETDRR</sequence>